<comment type="caution">
    <text evidence="2">The sequence shown here is derived from an EMBL/GenBank/DDBJ whole genome shotgun (WGS) entry which is preliminary data.</text>
</comment>
<keyword evidence="1" id="KW-0472">Membrane</keyword>
<dbReference type="EMBL" id="MELK01000033">
    <property type="protein sequence ID" value="OFW57498.1"/>
    <property type="molecule type" value="Genomic_DNA"/>
</dbReference>
<name>A0A1F2WKX5_9ACTN</name>
<feature type="transmembrane region" description="Helical" evidence="1">
    <location>
        <begin position="92"/>
        <end position="114"/>
    </location>
</feature>
<evidence type="ECO:0000313" key="2">
    <source>
        <dbReference type="EMBL" id="OFW57498.1"/>
    </source>
</evidence>
<proteinExistence type="predicted"/>
<keyword evidence="1" id="KW-0812">Transmembrane</keyword>
<reference evidence="2 3" key="1">
    <citation type="journal article" date="2016" name="Nat. Commun.">
        <title>Thousands of microbial genomes shed light on interconnected biogeochemical processes in an aquifer system.</title>
        <authorList>
            <person name="Anantharaman K."/>
            <person name="Brown C.T."/>
            <person name="Hug L.A."/>
            <person name="Sharon I."/>
            <person name="Castelle C.J."/>
            <person name="Probst A.J."/>
            <person name="Thomas B.C."/>
            <person name="Singh A."/>
            <person name="Wilkins M.J."/>
            <person name="Karaoz U."/>
            <person name="Brodie E.L."/>
            <person name="Williams K.H."/>
            <person name="Hubbard S.S."/>
            <person name="Banfield J.F."/>
        </authorList>
    </citation>
    <scope>NUCLEOTIDE SEQUENCE [LARGE SCALE GENOMIC DNA]</scope>
</reference>
<feature type="transmembrane region" description="Helical" evidence="1">
    <location>
        <begin position="65"/>
        <end position="86"/>
    </location>
</feature>
<feature type="transmembrane region" description="Helical" evidence="1">
    <location>
        <begin position="36"/>
        <end position="58"/>
    </location>
</feature>
<evidence type="ECO:0000313" key="3">
    <source>
        <dbReference type="Proteomes" id="UP000177876"/>
    </source>
</evidence>
<dbReference type="InterPro" id="IPR009339">
    <property type="entry name" value="DUF998"/>
</dbReference>
<organism evidence="2 3">
    <name type="scientific">Candidatus Solincola sediminis</name>
    <dbReference type="NCBI Taxonomy" id="1797199"/>
    <lineage>
        <taxon>Bacteria</taxon>
        <taxon>Bacillati</taxon>
        <taxon>Actinomycetota</taxon>
        <taxon>Candidatus Geothermincolia</taxon>
        <taxon>Candidatus Geothermincolales</taxon>
        <taxon>Candidatus Geothermincolaceae</taxon>
        <taxon>Candidatus Solincola</taxon>
    </lineage>
</organism>
<feature type="transmembrane region" description="Helical" evidence="1">
    <location>
        <begin position="164"/>
        <end position="189"/>
    </location>
</feature>
<keyword evidence="1" id="KW-1133">Transmembrane helix</keyword>
<dbReference type="Proteomes" id="UP000177876">
    <property type="component" value="Unassembled WGS sequence"/>
</dbReference>
<protein>
    <recommendedName>
        <fullName evidence="4">DUF998 domain-containing protein</fullName>
    </recommendedName>
</protein>
<gene>
    <name evidence="2" type="ORF">A2Y75_00950</name>
</gene>
<accession>A0A1F2WKX5</accession>
<feature type="transmembrane region" description="Helical" evidence="1">
    <location>
        <begin position="126"/>
        <end position="144"/>
    </location>
</feature>
<evidence type="ECO:0000256" key="1">
    <source>
        <dbReference type="SAM" id="Phobius"/>
    </source>
</evidence>
<dbReference type="Pfam" id="PF06197">
    <property type="entry name" value="DUF998"/>
    <property type="match status" value="1"/>
</dbReference>
<sequence length="211" mass="22823">MIPAIAYRGRAGELFSPLNHFVSELGQPGVSRLSTIFNLCTIAGGLLLIIFMLGLGLYLKSRPGYIASAIGIFAAASAVLVGIYPINHGSTHTAVSVFFFYGAFVAIIITNLTIARDRSRRVSKWLIVPGFVSFALFALLILAIQASATPTAVLNPSLASRPNIWMIAVLEWLAVFSLIAWVLSFSLYLQKKLASAYEGSEYIGLDQHQGQ</sequence>
<evidence type="ECO:0008006" key="4">
    <source>
        <dbReference type="Google" id="ProtNLM"/>
    </source>
</evidence>
<dbReference type="AlphaFoldDB" id="A0A1F2WKX5"/>